<dbReference type="AlphaFoldDB" id="A0A5B0MHS1"/>
<dbReference type="EMBL" id="VSWC01000152">
    <property type="protein sequence ID" value="KAA1075723.1"/>
    <property type="molecule type" value="Genomic_DNA"/>
</dbReference>
<dbReference type="Proteomes" id="UP000324748">
    <property type="component" value="Unassembled WGS sequence"/>
</dbReference>
<proteinExistence type="predicted"/>
<keyword evidence="2" id="KW-0472">Membrane</keyword>
<comment type="caution">
    <text evidence="3">The sequence shown here is derived from an EMBL/GenBank/DDBJ whole genome shotgun (WGS) entry which is preliminary data.</text>
</comment>
<gene>
    <name evidence="3" type="ORF">PGT21_000743</name>
</gene>
<feature type="compositionally biased region" description="Low complexity" evidence="1">
    <location>
        <begin position="46"/>
        <end position="71"/>
    </location>
</feature>
<evidence type="ECO:0000256" key="2">
    <source>
        <dbReference type="SAM" id="Phobius"/>
    </source>
</evidence>
<feature type="region of interest" description="Disordered" evidence="1">
    <location>
        <begin position="1"/>
        <end position="108"/>
    </location>
</feature>
<sequence length="340" mass="37930">MYHQRTQTNSNYHQQQQQPHPFQLAQQQHYHQALSSIPTHQHQHQQHPATASSNSNVSSISNTTSNNPQTNRHPPITHSCSIPQPATADPPSTRFHSTFHIPNPTPTKTPTPLNLNLTYQINSSNIHLTLTLTLTLIHTLILTLILITSQAGFRPRPFPSLTHHPQAQLPSKLRPPLKSSATSHPITIPTILIQLLIPSTNYRITTPTAVNLPRKKFQDLAGLEPHSNYQPSNSAQILYQLIQLKLTPPSKSTLIKPSNNQLPDSIDVSNVSIFVNVYKHSLKRILSPPFISLRSLESFHSQLSSNLQSSHHTLSACLSPIACTQAANSQRDYTQRSLEP</sequence>
<keyword evidence="4" id="KW-1185">Reference proteome</keyword>
<protein>
    <submittedName>
        <fullName evidence="3">Uncharacterized protein</fullName>
    </submittedName>
</protein>
<organism evidence="3 4">
    <name type="scientific">Puccinia graminis f. sp. tritici</name>
    <dbReference type="NCBI Taxonomy" id="56615"/>
    <lineage>
        <taxon>Eukaryota</taxon>
        <taxon>Fungi</taxon>
        <taxon>Dikarya</taxon>
        <taxon>Basidiomycota</taxon>
        <taxon>Pucciniomycotina</taxon>
        <taxon>Pucciniomycetes</taxon>
        <taxon>Pucciniales</taxon>
        <taxon>Pucciniaceae</taxon>
        <taxon>Puccinia</taxon>
    </lineage>
</organism>
<accession>A0A5B0MHS1</accession>
<feature type="compositionally biased region" description="Polar residues" evidence="1">
    <location>
        <begin position="1"/>
        <end position="12"/>
    </location>
</feature>
<feature type="region of interest" description="Disordered" evidence="1">
    <location>
        <begin position="157"/>
        <end position="181"/>
    </location>
</feature>
<keyword evidence="2" id="KW-1133">Transmembrane helix</keyword>
<evidence type="ECO:0000313" key="4">
    <source>
        <dbReference type="Proteomes" id="UP000324748"/>
    </source>
</evidence>
<evidence type="ECO:0000313" key="3">
    <source>
        <dbReference type="EMBL" id="KAA1075723.1"/>
    </source>
</evidence>
<name>A0A5B0MHS1_PUCGR</name>
<evidence type="ECO:0000256" key="1">
    <source>
        <dbReference type="SAM" id="MobiDB-lite"/>
    </source>
</evidence>
<feature type="transmembrane region" description="Helical" evidence="2">
    <location>
        <begin position="126"/>
        <end position="147"/>
    </location>
</feature>
<feature type="compositionally biased region" description="Low complexity" evidence="1">
    <location>
        <begin position="13"/>
        <end position="36"/>
    </location>
</feature>
<reference evidence="3 4" key="1">
    <citation type="submission" date="2019-05" db="EMBL/GenBank/DDBJ databases">
        <title>Emergence of the Ug99 lineage of the wheat stem rust pathogen through somatic hybridization.</title>
        <authorList>
            <person name="Li F."/>
            <person name="Upadhyaya N.M."/>
            <person name="Sperschneider J."/>
            <person name="Matny O."/>
            <person name="Nguyen-Phuc H."/>
            <person name="Mago R."/>
            <person name="Raley C."/>
            <person name="Miller M.E."/>
            <person name="Silverstein K.A.T."/>
            <person name="Henningsen E."/>
            <person name="Hirsch C.D."/>
            <person name="Visser B."/>
            <person name="Pretorius Z.A."/>
            <person name="Steffenson B.J."/>
            <person name="Schwessinger B."/>
            <person name="Dodds P.N."/>
            <person name="Figueroa M."/>
        </authorList>
    </citation>
    <scope>NUCLEOTIDE SEQUENCE [LARGE SCALE GENOMIC DNA]</scope>
    <source>
        <strain evidence="3">21-0</strain>
    </source>
</reference>
<keyword evidence="2" id="KW-0812">Transmembrane</keyword>